<evidence type="ECO:0000313" key="2">
    <source>
        <dbReference type="Proteomes" id="UP000366872"/>
    </source>
</evidence>
<dbReference type="SUPFAM" id="SSF103084">
    <property type="entry name" value="Holliday junction resolvase RusA"/>
    <property type="match status" value="1"/>
</dbReference>
<dbReference type="RefSeq" id="WP_136080390.1">
    <property type="nucleotide sequence ID" value="NZ_CAAHFG010000002.1"/>
</dbReference>
<proteinExistence type="predicted"/>
<reference evidence="1 2" key="1">
    <citation type="submission" date="2019-04" db="EMBL/GenBank/DDBJ databases">
        <authorList>
            <person name="Van Vliet M D."/>
        </authorList>
    </citation>
    <scope>NUCLEOTIDE SEQUENCE [LARGE SCALE GENOMIC DNA]</scope>
    <source>
        <strain evidence="1 2">F1</strain>
    </source>
</reference>
<keyword evidence="2" id="KW-1185">Reference proteome</keyword>
<organism evidence="1 2">
    <name type="scientific">Pontiella desulfatans</name>
    <dbReference type="NCBI Taxonomy" id="2750659"/>
    <lineage>
        <taxon>Bacteria</taxon>
        <taxon>Pseudomonadati</taxon>
        <taxon>Kiritimatiellota</taxon>
        <taxon>Kiritimatiellia</taxon>
        <taxon>Kiritimatiellales</taxon>
        <taxon>Pontiellaceae</taxon>
        <taxon>Pontiella</taxon>
    </lineage>
</organism>
<dbReference type="Pfam" id="PF05866">
    <property type="entry name" value="RusA"/>
    <property type="match status" value="1"/>
</dbReference>
<dbReference type="GO" id="GO:0006281">
    <property type="term" value="P:DNA repair"/>
    <property type="evidence" value="ECO:0007669"/>
    <property type="project" value="InterPro"/>
</dbReference>
<dbReference type="AlphaFoldDB" id="A0A6C2U465"/>
<protein>
    <submittedName>
        <fullName evidence="1">Uncharacterized protein</fullName>
    </submittedName>
</protein>
<dbReference type="GO" id="GO:0006310">
    <property type="term" value="P:DNA recombination"/>
    <property type="evidence" value="ECO:0007669"/>
    <property type="project" value="InterPro"/>
</dbReference>
<evidence type="ECO:0000313" key="1">
    <source>
        <dbReference type="EMBL" id="VGO14760.1"/>
    </source>
</evidence>
<sequence>MQFFLAIDPPRTTHQMKKVRVVKGKPQFYEPTKLAEARRDLYEALHPHKPAEPIDGAIRLVAKWCWNGKADGQYKTTKPDVDNSTKLLLDVMTKLGYWHDDAQVASLIVEKFWSRQPGIFISIEGLSQ</sequence>
<name>A0A6C2U465_PONDE</name>
<gene>
    <name evidence="1" type="ORF">PDESU_03329</name>
</gene>
<dbReference type="InterPro" id="IPR036614">
    <property type="entry name" value="RusA-like_sf"/>
</dbReference>
<dbReference type="Gene3D" id="3.30.1330.70">
    <property type="entry name" value="Holliday junction resolvase RusA"/>
    <property type="match status" value="1"/>
</dbReference>
<dbReference type="GO" id="GO:0000287">
    <property type="term" value="F:magnesium ion binding"/>
    <property type="evidence" value="ECO:0007669"/>
    <property type="project" value="InterPro"/>
</dbReference>
<dbReference type="InterPro" id="IPR008822">
    <property type="entry name" value="Endonuclease_RusA-like"/>
</dbReference>
<dbReference type="Proteomes" id="UP000366872">
    <property type="component" value="Unassembled WGS sequence"/>
</dbReference>
<dbReference type="EMBL" id="CAAHFG010000002">
    <property type="protein sequence ID" value="VGO14760.1"/>
    <property type="molecule type" value="Genomic_DNA"/>
</dbReference>
<accession>A0A6C2U465</accession>